<comment type="function">
    <text evidence="1 7">Catalyzes the insertion of molybdate into adenylated molybdopterin with the concomitant release of AMP.</text>
</comment>
<evidence type="ECO:0000313" key="12">
    <source>
        <dbReference type="Proteomes" id="UP000268291"/>
    </source>
</evidence>
<dbReference type="EMBL" id="PYAU01000001">
    <property type="protein sequence ID" value="PSL39251.1"/>
    <property type="molecule type" value="Genomic_DNA"/>
</dbReference>
<dbReference type="InterPro" id="IPR036135">
    <property type="entry name" value="MoeA_linker/N_sf"/>
</dbReference>
<keyword evidence="7" id="KW-0808">Transferase</keyword>
<dbReference type="Gene3D" id="3.40.980.10">
    <property type="entry name" value="MoaB/Mog-like domain"/>
    <property type="match status" value="1"/>
</dbReference>
<dbReference type="CDD" id="cd00887">
    <property type="entry name" value="MoeA"/>
    <property type="match status" value="1"/>
</dbReference>
<dbReference type="NCBIfam" id="NF045515">
    <property type="entry name" value="Glp_gephyrin"/>
    <property type="match status" value="1"/>
</dbReference>
<comment type="similarity">
    <text evidence="3 7">Belongs to the MoeA family.</text>
</comment>
<dbReference type="SUPFAM" id="SSF63882">
    <property type="entry name" value="MoeA N-terminal region -like"/>
    <property type="match status" value="1"/>
</dbReference>
<evidence type="ECO:0000259" key="8">
    <source>
        <dbReference type="SMART" id="SM00852"/>
    </source>
</evidence>
<keyword evidence="5 7" id="KW-0501">Molybdenum cofactor biosynthesis</keyword>
<comment type="caution">
    <text evidence="9">The sequence shown here is derived from an EMBL/GenBank/DDBJ whole genome shotgun (WGS) entry which is preliminary data.</text>
</comment>
<evidence type="ECO:0000256" key="4">
    <source>
        <dbReference type="ARBA" id="ARBA00022505"/>
    </source>
</evidence>
<evidence type="ECO:0000313" key="9">
    <source>
        <dbReference type="EMBL" id="PSL39251.1"/>
    </source>
</evidence>
<sequence>MPTFPRRSVEQHADHIERLLAGALDTGEETMPIDEAAGRVTAARVVSPVDLPLFRNSQMDGFAVIAADIADAPVSLPVVGEIAARPVDPGVLQPGTTVRIMTGAIVPEGADAVVPVEDTTPGDDSEDAETVRIGRPRAVGEYVRERGSDVRAGDELLPAGLRLASRHLAVLAASGMTTVSVRRRVRVAIVTTGAELVAPGTDPVRGQVFDSNGTALAAATRATGAEVVVRERVADDVDDFRRALATATAQADVVLTSGGISMGDYEVVRESLEPLGAEVGSVAMQPGGPQATATVDGTPVVCFPGNPVSTQLSFEVFVAPLLRRAAGLPERTASTRPLTEDLRSVSGKRQFLRARFDGDGVTLVSGPGSHLVAGLAASDALVIVPEEAVELRAGDTVTVWAL</sequence>
<name>A0A2P8GZ56_9MICO</name>
<dbReference type="GO" id="GO:0061599">
    <property type="term" value="F:molybdopterin molybdotransferase activity"/>
    <property type="evidence" value="ECO:0007669"/>
    <property type="project" value="UniProtKB-UniRule"/>
</dbReference>
<dbReference type="OrthoDB" id="9804758at2"/>
<dbReference type="Gene3D" id="2.40.340.10">
    <property type="entry name" value="MoeA, C-terminal, domain IV"/>
    <property type="match status" value="1"/>
</dbReference>
<dbReference type="Pfam" id="PF03454">
    <property type="entry name" value="MoeA_C"/>
    <property type="match status" value="1"/>
</dbReference>
<proteinExistence type="inferred from homology"/>
<dbReference type="UniPathway" id="UPA00344"/>
<dbReference type="SUPFAM" id="SSF63867">
    <property type="entry name" value="MoeA C-terminal domain-like"/>
    <property type="match status" value="1"/>
</dbReference>
<dbReference type="InterPro" id="IPR038987">
    <property type="entry name" value="MoeA-like"/>
</dbReference>
<dbReference type="Pfam" id="PF00994">
    <property type="entry name" value="MoCF_biosynth"/>
    <property type="match status" value="1"/>
</dbReference>
<evidence type="ECO:0000256" key="3">
    <source>
        <dbReference type="ARBA" id="ARBA00010763"/>
    </source>
</evidence>
<keyword evidence="12" id="KW-1185">Reference proteome</keyword>
<dbReference type="Gene3D" id="3.90.105.10">
    <property type="entry name" value="Molybdopterin biosynthesis moea protein, domain 2"/>
    <property type="match status" value="1"/>
</dbReference>
<accession>A0A2P8GZ56</accession>
<dbReference type="Gene3D" id="2.170.190.11">
    <property type="entry name" value="Molybdopterin biosynthesis moea protein, domain 3"/>
    <property type="match status" value="1"/>
</dbReference>
<evidence type="ECO:0000256" key="6">
    <source>
        <dbReference type="ARBA" id="ARBA00047317"/>
    </source>
</evidence>
<keyword evidence="7" id="KW-0460">Magnesium</keyword>
<dbReference type="RefSeq" id="WP_106564140.1">
    <property type="nucleotide sequence ID" value="NZ_PYAU01000001.1"/>
</dbReference>
<dbReference type="Pfam" id="PF03453">
    <property type="entry name" value="MoeA_N"/>
    <property type="match status" value="1"/>
</dbReference>
<dbReference type="PANTHER" id="PTHR10192:SF5">
    <property type="entry name" value="GEPHYRIN"/>
    <property type="match status" value="1"/>
</dbReference>
<gene>
    <name evidence="9" type="ORF">CLV49_2885</name>
    <name evidence="10" type="ORF">ELQ93_04825</name>
</gene>
<feature type="domain" description="MoaB/Mog" evidence="8">
    <location>
        <begin position="188"/>
        <end position="324"/>
    </location>
</feature>
<dbReference type="SMART" id="SM00852">
    <property type="entry name" value="MoCF_biosynth"/>
    <property type="match status" value="1"/>
</dbReference>
<evidence type="ECO:0000256" key="7">
    <source>
        <dbReference type="RuleBase" id="RU365090"/>
    </source>
</evidence>
<dbReference type="InterPro" id="IPR005110">
    <property type="entry name" value="MoeA_linker/N"/>
</dbReference>
<dbReference type="FunFam" id="2.170.190.11:FF:000001">
    <property type="entry name" value="Molybdopterin molybdenumtransferase"/>
    <property type="match status" value="1"/>
</dbReference>
<evidence type="ECO:0000256" key="5">
    <source>
        <dbReference type="ARBA" id="ARBA00023150"/>
    </source>
</evidence>
<keyword evidence="7" id="KW-0479">Metal-binding</keyword>
<dbReference type="AlphaFoldDB" id="A0A2P8GZ56"/>
<dbReference type="InterPro" id="IPR001453">
    <property type="entry name" value="MoaB/Mog_dom"/>
</dbReference>
<dbReference type="Proteomes" id="UP000241203">
    <property type="component" value="Unassembled WGS sequence"/>
</dbReference>
<evidence type="ECO:0000256" key="1">
    <source>
        <dbReference type="ARBA" id="ARBA00002901"/>
    </source>
</evidence>
<reference evidence="10 12" key="2">
    <citation type="submission" date="2018-12" db="EMBL/GenBank/DDBJ databases">
        <authorList>
            <person name="hu s."/>
            <person name="Xu Y."/>
            <person name="Xu B."/>
            <person name="Li F."/>
        </authorList>
    </citation>
    <scope>NUCLEOTIDE SEQUENCE [LARGE SCALE GENOMIC DNA]</scope>
    <source>
        <strain evidence="10 12">KSW2-17</strain>
    </source>
</reference>
<comment type="pathway">
    <text evidence="2 7">Cofactor biosynthesis; molybdopterin biosynthesis.</text>
</comment>
<dbReference type="InterPro" id="IPR005111">
    <property type="entry name" value="MoeA_C_domain_IV"/>
</dbReference>
<dbReference type="InterPro" id="IPR036688">
    <property type="entry name" value="MoeA_C_domain_IV_sf"/>
</dbReference>
<dbReference type="GO" id="GO:0005829">
    <property type="term" value="C:cytosol"/>
    <property type="evidence" value="ECO:0007669"/>
    <property type="project" value="TreeGrafter"/>
</dbReference>
<dbReference type="PANTHER" id="PTHR10192">
    <property type="entry name" value="MOLYBDOPTERIN BIOSYNTHESIS PROTEIN"/>
    <property type="match status" value="1"/>
</dbReference>
<dbReference type="EC" id="2.10.1.1" evidence="7"/>
<comment type="cofactor">
    <cofactor evidence="7">
        <name>Mg(2+)</name>
        <dbReference type="ChEBI" id="CHEBI:18420"/>
    </cofactor>
</comment>
<organism evidence="9 11">
    <name type="scientific">Labedella gwakjiensis</name>
    <dbReference type="NCBI Taxonomy" id="390269"/>
    <lineage>
        <taxon>Bacteria</taxon>
        <taxon>Bacillati</taxon>
        <taxon>Actinomycetota</taxon>
        <taxon>Actinomycetes</taxon>
        <taxon>Micrococcales</taxon>
        <taxon>Microbacteriaceae</taxon>
        <taxon>Labedella</taxon>
    </lineage>
</organism>
<evidence type="ECO:0000313" key="10">
    <source>
        <dbReference type="EMBL" id="RUQ86326.1"/>
    </source>
</evidence>
<evidence type="ECO:0000313" key="11">
    <source>
        <dbReference type="Proteomes" id="UP000241203"/>
    </source>
</evidence>
<dbReference type="EMBL" id="RZGY01000001">
    <property type="protein sequence ID" value="RUQ86326.1"/>
    <property type="molecule type" value="Genomic_DNA"/>
</dbReference>
<dbReference type="NCBIfam" id="TIGR00177">
    <property type="entry name" value="molyb_syn"/>
    <property type="match status" value="1"/>
</dbReference>
<comment type="catalytic activity">
    <reaction evidence="6">
        <text>adenylyl-molybdopterin + molybdate = Mo-molybdopterin + AMP + H(+)</text>
        <dbReference type="Rhea" id="RHEA:35047"/>
        <dbReference type="ChEBI" id="CHEBI:15378"/>
        <dbReference type="ChEBI" id="CHEBI:36264"/>
        <dbReference type="ChEBI" id="CHEBI:62727"/>
        <dbReference type="ChEBI" id="CHEBI:71302"/>
        <dbReference type="ChEBI" id="CHEBI:456215"/>
        <dbReference type="EC" id="2.10.1.1"/>
    </reaction>
</comment>
<dbReference type="SUPFAM" id="SSF53218">
    <property type="entry name" value="Molybdenum cofactor biosynthesis proteins"/>
    <property type="match status" value="1"/>
</dbReference>
<protein>
    <recommendedName>
        <fullName evidence="7">Molybdopterin molybdenumtransferase</fullName>
        <ecNumber evidence="7">2.10.1.1</ecNumber>
    </recommendedName>
</protein>
<reference evidence="9 11" key="1">
    <citation type="submission" date="2018-03" db="EMBL/GenBank/DDBJ databases">
        <title>Genomic Encyclopedia of Archaeal and Bacterial Type Strains, Phase II (KMG-II): from individual species to whole genera.</title>
        <authorList>
            <person name="Goeker M."/>
        </authorList>
    </citation>
    <scope>NUCLEOTIDE SEQUENCE [LARGE SCALE GENOMIC DNA]</scope>
    <source>
        <strain evidence="9 11">DSM 21548</strain>
    </source>
</reference>
<dbReference type="GO" id="GO:0046872">
    <property type="term" value="F:metal ion binding"/>
    <property type="evidence" value="ECO:0007669"/>
    <property type="project" value="UniProtKB-UniRule"/>
</dbReference>
<dbReference type="GO" id="GO:0006777">
    <property type="term" value="P:Mo-molybdopterin cofactor biosynthetic process"/>
    <property type="evidence" value="ECO:0007669"/>
    <property type="project" value="UniProtKB-UniRule"/>
</dbReference>
<dbReference type="Proteomes" id="UP000268291">
    <property type="component" value="Unassembled WGS sequence"/>
</dbReference>
<evidence type="ECO:0000256" key="2">
    <source>
        <dbReference type="ARBA" id="ARBA00005046"/>
    </source>
</evidence>
<keyword evidence="4 7" id="KW-0500">Molybdenum</keyword>
<dbReference type="InterPro" id="IPR036425">
    <property type="entry name" value="MoaB/Mog-like_dom_sf"/>
</dbReference>